<keyword evidence="10 12" id="KW-1015">Disulfide bond</keyword>
<evidence type="ECO:0000256" key="9">
    <source>
        <dbReference type="ARBA" id="ARBA00023125"/>
    </source>
</evidence>
<evidence type="ECO:0000256" key="7">
    <source>
        <dbReference type="ARBA" id="ARBA00023014"/>
    </source>
</evidence>
<comment type="PTM">
    <text evidence="12">The Fe-S cluster can be nitrosylated by nitric oxide (NO).</text>
</comment>
<comment type="cofactor">
    <cofactor evidence="12">
        <name>[4Fe-4S] cluster</name>
        <dbReference type="ChEBI" id="CHEBI:49883"/>
    </cofactor>
    <text evidence="12">Binds 1 [4Fe-4S] cluster per subunit. Following nitrosylation of the [4Fe-4S] cluster binds 1 [4Fe-8(NO)] cluster per subunit.</text>
</comment>
<comment type="subcellular location">
    <subcellularLocation>
        <location evidence="1 12">Cytoplasm</location>
    </subcellularLocation>
</comment>
<reference evidence="14 17" key="2">
    <citation type="submission" date="2018-05" db="EMBL/GenBank/DDBJ databases">
        <title>Evolution of GPA BGCs.</title>
        <authorList>
            <person name="Waglechner N."/>
            <person name="Wright G.D."/>
        </authorList>
    </citation>
    <scope>NUCLEOTIDE SEQUENCE [LARGE SCALE GENOMIC DNA]</scope>
    <source>
        <strain evidence="14 17">A82846</strain>
    </source>
</reference>
<evidence type="ECO:0000313" key="17">
    <source>
        <dbReference type="Proteomes" id="UP000287547"/>
    </source>
</evidence>
<evidence type="ECO:0000256" key="1">
    <source>
        <dbReference type="ARBA" id="ARBA00004496"/>
    </source>
</evidence>
<dbReference type="OrthoDB" id="4954884at2"/>
<evidence type="ECO:0000313" key="14">
    <source>
        <dbReference type="EMBL" id="RSM58705.1"/>
    </source>
</evidence>
<feature type="binding site" evidence="12">
    <location>
        <position position="23"/>
    </location>
    <ligand>
        <name>[4Fe-4S] cluster</name>
        <dbReference type="ChEBI" id="CHEBI:49883"/>
    </ligand>
</feature>
<comment type="function">
    <text evidence="12">Acts as a transcriptional regulator. Probably redox-responsive. The apo- but not holo-form probably binds DNA.</text>
</comment>
<evidence type="ECO:0000256" key="10">
    <source>
        <dbReference type="ARBA" id="ARBA00023157"/>
    </source>
</evidence>
<evidence type="ECO:0000256" key="11">
    <source>
        <dbReference type="ARBA" id="ARBA00023163"/>
    </source>
</evidence>
<dbReference type="PANTHER" id="PTHR38839">
    <property type="entry name" value="TRANSCRIPTIONAL REGULATOR WHID-RELATED"/>
    <property type="match status" value="1"/>
</dbReference>
<keyword evidence="16" id="KW-1185">Reference proteome</keyword>
<accession>A0A1Y5Y417</accession>
<dbReference type="InterPro" id="IPR034768">
    <property type="entry name" value="4FE4S_WBL"/>
</dbReference>
<sequence>MTYTKRLPKPVVEQWDWQLQGNCRGQESAVFFHPDNERGPARRTRQAKAKQVCQTCPVIVQCRQHALRTREPFGVWGGLDEDERRAIFSKRTRQQHQPAA</sequence>
<comment type="PTM">
    <text evidence="12">Upon Fe-S cluster removal intramolecular disulfide bonds are formed.</text>
</comment>
<evidence type="ECO:0000256" key="2">
    <source>
        <dbReference type="ARBA" id="ARBA00006597"/>
    </source>
</evidence>
<dbReference type="GO" id="GO:0035731">
    <property type="term" value="F:dinitrosyl-iron complex binding"/>
    <property type="evidence" value="ECO:0007669"/>
    <property type="project" value="UniProtKB-UniRule"/>
</dbReference>
<evidence type="ECO:0000256" key="8">
    <source>
        <dbReference type="ARBA" id="ARBA00023015"/>
    </source>
</evidence>
<dbReference type="AlphaFoldDB" id="A0A1Y5Y417"/>
<keyword evidence="6 12" id="KW-0408">Iron</keyword>
<keyword evidence="5 12" id="KW-0479">Metal-binding</keyword>
<reference evidence="15 16" key="1">
    <citation type="submission" date="2017-04" db="EMBL/GenBank/DDBJ databases">
        <authorList>
            <person name="Afonso C.L."/>
            <person name="Miller P.J."/>
            <person name="Scott M.A."/>
            <person name="Spackman E."/>
            <person name="Goraichik I."/>
            <person name="Dimitrov K.M."/>
            <person name="Suarez D.L."/>
            <person name="Swayne D.E."/>
        </authorList>
    </citation>
    <scope>NUCLEOTIDE SEQUENCE [LARGE SCALE GENOMIC DNA]</scope>
    <source>
        <strain evidence="15 16">DSM 43828</strain>
    </source>
</reference>
<keyword evidence="8 12" id="KW-0805">Transcription regulation</keyword>
<dbReference type="HAMAP" id="MF_01479">
    <property type="entry name" value="WhiB"/>
    <property type="match status" value="1"/>
</dbReference>
<keyword evidence="4 12" id="KW-0963">Cytoplasm</keyword>
<dbReference type="GO" id="GO:0005737">
    <property type="term" value="C:cytoplasm"/>
    <property type="evidence" value="ECO:0007669"/>
    <property type="project" value="UniProtKB-SubCell"/>
</dbReference>
<dbReference type="PROSITE" id="PS51674">
    <property type="entry name" value="4FE4S_WBL"/>
    <property type="match status" value="1"/>
</dbReference>
<dbReference type="PANTHER" id="PTHR38839:SF5">
    <property type="entry name" value="TRANSCRIPTIONAL REGULATOR WHID"/>
    <property type="match status" value="1"/>
</dbReference>
<feature type="domain" description="4Fe-4S Wbl-type" evidence="13">
    <location>
        <begin position="22"/>
        <end position="86"/>
    </location>
</feature>
<keyword evidence="9 12" id="KW-0238">DNA-binding</keyword>
<dbReference type="RefSeq" id="WP_037262332.1">
    <property type="nucleotide sequence ID" value="NZ_FWXV01000009.1"/>
</dbReference>
<evidence type="ECO:0000313" key="15">
    <source>
        <dbReference type="EMBL" id="SMD23840.1"/>
    </source>
</evidence>
<keyword evidence="11 12" id="KW-0804">Transcription</keyword>
<dbReference type="GO" id="GO:0046872">
    <property type="term" value="F:metal ion binding"/>
    <property type="evidence" value="ECO:0007669"/>
    <property type="project" value="UniProtKB-KW"/>
</dbReference>
<gene>
    <name evidence="12" type="primary">whiB</name>
    <name evidence="14" type="ORF">DMH04_55920</name>
    <name evidence="15" type="ORF">SAMN05661093_08246</name>
</gene>
<dbReference type="InterPro" id="IPR003482">
    <property type="entry name" value="Whib"/>
</dbReference>
<dbReference type="EMBL" id="FWXV01000009">
    <property type="protein sequence ID" value="SMD23840.1"/>
    <property type="molecule type" value="Genomic_DNA"/>
</dbReference>
<name>A0A1Y5Y417_KIBAR</name>
<proteinExistence type="inferred from homology"/>
<dbReference type="GO" id="GO:0045454">
    <property type="term" value="P:cell redox homeostasis"/>
    <property type="evidence" value="ECO:0007669"/>
    <property type="project" value="TreeGrafter"/>
</dbReference>
<dbReference type="Proteomes" id="UP000287547">
    <property type="component" value="Unassembled WGS sequence"/>
</dbReference>
<evidence type="ECO:0000256" key="6">
    <source>
        <dbReference type="ARBA" id="ARBA00023004"/>
    </source>
</evidence>
<evidence type="ECO:0000256" key="4">
    <source>
        <dbReference type="ARBA" id="ARBA00022490"/>
    </source>
</evidence>
<evidence type="ECO:0000256" key="12">
    <source>
        <dbReference type="HAMAP-Rule" id="MF_01479"/>
    </source>
</evidence>
<dbReference type="EMBL" id="QHKI01000136">
    <property type="protein sequence ID" value="RSM58705.1"/>
    <property type="molecule type" value="Genomic_DNA"/>
</dbReference>
<feature type="binding site" evidence="12">
    <location>
        <position position="56"/>
    </location>
    <ligand>
        <name>[4Fe-4S] cluster</name>
        <dbReference type="ChEBI" id="CHEBI:49883"/>
    </ligand>
</feature>
<protein>
    <recommendedName>
        <fullName evidence="12">Transcriptional regulator WhiB</fullName>
    </recommendedName>
</protein>
<dbReference type="Pfam" id="PF02467">
    <property type="entry name" value="Whib"/>
    <property type="match status" value="1"/>
</dbReference>
<dbReference type="GO" id="GO:0045892">
    <property type="term" value="P:negative regulation of DNA-templated transcription"/>
    <property type="evidence" value="ECO:0007669"/>
    <property type="project" value="TreeGrafter"/>
</dbReference>
<evidence type="ECO:0000313" key="16">
    <source>
        <dbReference type="Proteomes" id="UP000192674"/>
    </source>
</evidence>
<keyword evidence="7 12" id="KW-0411">Iron-sulfur</keyword>
<feature type="binding site" evidence="12">
    <location>
        <position position="62"/>
    </location>
    <ligand>
        <name>[4Fe-4S] cluster</name>
        <dbReference type="ChEBI" id="CHEBI:49883"/>
    </ligand>
</feature>
<feature type="binding site" evidence="12">
    <location>
        <position position="53"/>
    </location>
    <ligand>
        <name>[4Fe-4S] cluster</name>
        <dbReference type="ChEBI" id="CHEBI:49883"/>
    </ligand>
</feature>
<dbReference type="GO" id="GO:0047134">
    <property type="term" value="F:protein-disulfide reductase [NAD(P)H] activity"/>
    <property type="evidence" value="ECO:0007669"/>
    <property type="project" value="TreeGrafter"/>
</dbReference>
<organism evidence="15 16">
    <name type="scientific">Kibdelosporangium aridum</name>
    <dbReference type="NCBI Taxonomy" id="2030"/>
    <lineage>
        <taxon>Bacteria</taxon>
        <taxon>Bacillati</taxon>
        <taxon>Actinomycetota</taxon>
        <taxon>Actinomycetes</taxon>
        <taxon>Pseudonocardiales</taxon>
        <taxon>Pseudonocardiaceae</taxon>
        <taxon>Kibdelosporangium</taxon>
    </lineage>
</organism>
<comment type="similarity">
    <text evidence="2 12">Belongs to the WhiB family.</text>
</comment>
<keyword evidence="3 12" id="KW-0004">4Fe-4S</keyword>
<dbReference type="Proteomes" id="UP000192674">
    <property type="component" value="Unassembled WGS sequence"/>
</dbReference>
<evidence type="ECO:0000256" key="3">
    <source>
        <dbReference type="ARBA" id="ARBA00022485"/>
    </source>
</evidence>
<dbReference type="GO" id="GO:0003677">
    <property type="term" value="F:DNA binding"/>
    <property type="evidence" value="ECO:0007669"/>
    <property type="project" value="UniProtKB-UniRule"/>
</dbReference>
<dbReference type="GO" id="GO:0051539">
    <property type="term" value="F:4 iron, 4 sulfur cluster binding"/>
    <property type="evidence" value="ECO:0007669"/>
    <property type="project" value="UniProtKB-UniRule"/>
</dbReference>
<evidence type="ECO:0000259" key="13">
    <source>
        <dbReference type="PROSITE" id="PS51674"/>
    </source>
</evidence>
<evidence type="ECO:0000256" key="5">
    <source>
        <dbReference type="ARBA" id="ARBA00022723"/>
    </source>
</evidence>